<dbReference type="PROSITE" id="PS51722">
    <property type="entry name" value="G_TR_2"/>
    <property type="match status" value="1"/>
</dbReference>
<feature type="domain" description="Tr-type G" evidence="8">
    <location>
        <begin position="8"/>
        <end position="283"/>
    </location>
</feature>
<dbReference type="GO" id="GO:0003924">
    <property type="term" value="F:GTPase activity"/>
    <property type="evidence" value="ECO:0007669"/>
    <property type="project" value="InterPro"/>
</dbReference>
<evidence type="ECO:0000256" key="1">
    <source>
        <dbReference type="ARBA" id="ARBA00005870"/>
    </source>
</evidence>
<dbReference type="Gene3D" id="3.30.70.240">
    <property type="match status" value="1"/>
</dbReference>
<dbReference type="SUPFAM" id="SSF54211">
    <property type="entry name" value="Ribosomal protein S5 domain 2-like"/>
    <property type="match status" value="1"/>
</dbReference>
<evidence type="ECO:0000256" key="7">
    <source>
        <dbReference type="NCBIfam" id="TIGR00484"/>
    </source>
</evidence>
<dbReference type="FunFam" id="3.30.230.10:FF:000003">
    <property type="entry name" value="Elongation factor G"/>
    <property type="match status" value="1"/>
</dbReference>
<dbReference type="GO" id="GO:0032790">
    <property type="term" value="P:ribosome disassembly"/>
    <property type="evidence" value="ECO:0007669"/>
    <property type="project" value="TreeGrafter"/>
</dbReference>
<dbReference type="Gene3D" id="3.40.50.300">
    <property type="entry name" value="P-loop containing nucleotide triphosphate hydrolases"/>
    <property type="match status" value="1"/>
</dbReference>
<dbReference type="InterPro" id="IPR041095">
    <property type="entry name" value="EFG_II"/>
</dbReference>
<dbReference type="GO" id="GO:0005525">
    <property type="term" value="F:GTP binding"/>
    <property type="evidence" value="ECO:0007669"/>
    <property type="project" value="UniProtKB-UniRule"/>
</dbReference>
<dbReference type="InterPro" id="IPR000640">
    <property type="entry name" value="EFG_V-like"/>
</dbReference>
<dbReference type="Pfam" id="PF14492">
    <property type="entry name" value="EFG_III"/>
    <property type="match status" value="1"/>
</dbReference>
<dbReference type="EMBL" id="QMPZ01000007">
    <property type="protein sequence ID" value="RLE10525.1"/>
    <property type="molecule type" value="Genomic_DNA"/>
</dbReference>
<feature type="binding site" evidence="6">
    <location>
        <begin position="135"/>
        <end position="138"/>
    </location>
    <ligand>
        <name>GTP</name>
        <dbReference type="ChEBI" id="CHEBI:37565"/>
    </ligand>
</feature>
<comment type="function">
    <text evidence="6">Catalyzes the GTP-dependent ribosomal translocation step during translation elongation. During this step, the ribosome changes from the pre-translocational (PRE) to the post-translocational (POST) state as the newly formed A-site-bound peptidyl-tRNA and P-site-bound deacylated tRNA move to the P and E sites, respectively. Catalyzes the coordinated movement of the two tRNA molecules, the mRNA and conformational changes in the ribosome.</text>
</comment>
<dbReference type="Pfam" id="PF03144">
    <property type="entry name" value="GTP_EFTU_D2"/>
    <property type="match status" value="1"/>
</dbReference>
<dbReference type="FunFam" id="3.30.70.240:FF:000001">
    <property type="entry name" value="Elongation factor G"/>
    <property type="match status" value="1"/>
</dbReference>
<protein>
    <recommendedName>
        <fullName evidence="6 7">Elongation factor G</fullName>
        <shortName evidence="6">EF-G</shortName>
    </recommendedName>
</protein>
<evidence type="ECO:0000256" key="3">
    <source>
        <dbReference type="ARBA" id="ARBA00022768"/>
    </source>
</evidence>
<dbReference type="InterPro" id="IPR005517">
    <property type="entry name" value="Transl_elong_EFG/EF2_IV"/>
</dbReference>
<dbReference type="InterPro" id="IPR031157">
    <property type="entry name" value="G_TR_CS"/>
</dbReference>
<dbReference type="GO" id="GO:0005737">
    <property type="term" value="C:cytoplasm"/>
    <property type="evidence" value="ECO:0007669"/>
    <property type="project" value="UniProtKB-SubCell"/>
</dbReference>
<evidence type="ECO:0000313" key="10">
    <source>
        <dbReference type="Proteomes" id="UP000279422"/>
    </source>
</evidence>
<dbReference type="NCBIfam" id="NF009381">
    <property type="entry name" value="PRK12740.1-5"/>
    <property type="match status" value="1"/>
</dbReference>
<dbReference type="Gene3D" id="3.30.230.10">
    <property type="match status" value="1"/>
</dbReference>
<dbReference type="PANTHER" id="PTHR43261">
    <property type="entry name" value="TRANSLATION ELONGATION FACTOR G-RELATED"/>
    <property type="match status" value="1"/>
</dbReference>
<dbReference type="SUPFAM" id="SSF52540">
    <property type="entry name" value="P-loop containing nucleoside triphosphate hydrolases"/>
    <property type="match status" value="1"/>
</dbReference>
<dbReference type="FunFam" id="2.40.30.10:FF:000006">
    <property type="entry name" value="Elongation factor G"/>
    <property type="match status" value="1"/>
</dbReference>
<dbReference type="InterPro" id="IPR014721">
    <property type="entry name" value="Ribsml_uS5_D2-typ_fold_subgr"/>
</dbReference>
<keyword evidence="4 6" id="KW-0648">Protein biosynthesis</keyword>
<dbReference type="Proteomes" id="UP000279422">
    <property type="component" value="Unassembled WGS sequence"/>
</dbReference>
<comment type="subcellular location">
    <subcellularLocation>
        <location evidence="6">Cytoplasm</location>
    </subcellularLocation>
</comment>
<dbReference type="InterPro" id="IPR004540">
    <property type="entry name" value="Transl_elong_EFG/EF2"/>
</dbReference>
<dbReference type="PANTHER" id="PTHR43261:SF1">
    <property type="entry name" value="RIBOSOME-RELEASING FACTOR 2, MITOCHONDRIAL"/>
    <property type="match status" value="1"/>
</dbReference>
<dbReference type="InterPro" id="IPR000795">
    <property type="entry name" value="T_Tr_GTP-bd_dom"/>
</dbReference>
<sequence>MRTHYPIEKIRNIGIVAHIDAGKTTTTERILYYTGKISRVGEVDEGTAVMDWMEQEKERGITITSAVTTCFWKECCINIIDTPGHVDFTVEVERTLRVLDGVVVIFCGVGGVEPQSETVWRQANRYRIPRITFINKLDRVGADFFKVVKEIKEKFDLIPLPLQLPIGEEENFRGLVDLVEMKAILWEGDGPDAKVFEKEIPDSLREEALRLHEELVTKVAEADDELLEKYLENGSLKPEEIKRGIRKMTLAHKAVPILGGSALKNKGVRLLLNAVVDYLPSPVDVPPVEGLNPLTEKKEKRIASVEEPFSALVFKVVTDLYAGKLTYFRVYSGKLKAGSYVYNSTKNRKERINRILEMHANIRREKGEIYAGEIGAAVGPKDIDTGDSLCEIERPIIFEKMKFAEPVIFMAVEPKSKTDEDKLVTCLSKFAQEDPTFKVSQDKETGQTIISGMGELHLDIILDRLQREFKVGVKTGKPQVAYKETIRKKAQARGRYIRQSGGRGQYGDVLLEVEPRKDEEEIFVSKIKGGVIPSEFIPAIKAGVKEAMETGVIRGYPVVNVKVTLLDGSYHPVDSSEIAFKIAASIAFKKAFREAEPYLLEPIMDVKVRVPQEFMGTVMEDITARRGKVYDLKMDEEISCLSAYVPLGELFGYTTSLRSLTKGKAISSIEFSHYEELPSQKLEEVKP</sequence>
<dbReference type="Pfam" id="PF00679">
    <property type="entry name" value="EFG_C"/>
    <property type="match status" value="1"/>
</dbReference>
<evidence type="ECO:0000256" key="5">
    <source>
        <dbReference type="ARBA" id="ARBA00023134"/>
    </source>
</evidence>
<keyword evidence="3 6" id="KW-0251">Elongation factor</keyword>
<dbReference type="Gene3D" id="3.30.70.870">
    <property type="entry name" value="Elongation Factor G (Translational Gtpase), domain 3"/>
    <property type="match status" value="1"/>
</dbReference>
<keyword evidence="2 6" id="KW-0547">Nucleotide-binding</keyword>
<dbReference type="SUPFAM" id="SSF54980">
    <property type="entry name" value="EF-G C-terminal domain-like"/>
    <property type="match status" value="2"/>
</dbReference>
<dbReference type="FunFam" id="3.40.50.300:FF:000029">
    <property type="entry name" value="Elongation factor G"/>
    <property type="match status" value="1"/>
</dbReference>
<dbReference type="InterPro" id="IPR027417">
    <property type="entry name" value="P-loop_NTPase"/>
</dbReference>
<accession>A0A497E5N9</accession>
<dbReference type="Pfam" id="PF03764">
    <property type="entry name" value="EFG_IV"/>
    <property type="match status" value="1"/>
</dbReference>
<dbReference type="HAMAP" id="MF_00054_B">
    <property type="entry name" value="EF_G_EF_2_B"/>
    <property type="match status" value="1"/>
</dbReference>
<gene>
    <name evidence="6 9" type="primary">fusA</name>
    <name evidence="9" type="ORF">DRJ00_01310</name>
</gene>
<evidence type="ECO:0000256" key="6">
    <source>
        <dbReference type="HAMAP-Rule" id="MF_00054"/>
    </source>
</evidence>
<evidence type="ECO:0000256" key="2">
    <source>
        <dbReference type="ARBA" id="ARBA00022741"/>
    </source>
</evidence>
<feature type="binding site" evidence="6">
    <location>
        <begin position="17"/>
        <end position="24"/>
    </location>
    <ligand>
        <name>GTP</name>
        <dbReference type="ChEBI" id="CHEBI:37565"/>
    </ligand>
</feature>
<evidence type="ECO:0000259" key="8">
    <source>
        <dbReference type="PROSITE" id="PS51722"/>
    </source>
</evidence>
<dbReference type="PROSITE" id="PS00301">
    <property type="entry name" value="G_TR_1"/>
    <property type="match status" value="1"/>
</dbReference>
<dbReference type="CDD" id="cd16262">
    <property type="entry name" value="EFG_III"/>
    <property type="match status" value="1"/>
</dbReference>
<dbReference type="Pfam" id="PF00009">
    <property type="entry name" value="GTP_EFTU"/>
    <property type="match status" value="1"/>
</dbReference>
<reference evidence="9 10" key="1">
    <citation type="submission" date="2018-06" db="EMBL/GenBank/DDBJ databases">
        <title>Extensive metabolic versatility and redundancy in microbially diverse, dynamic hydrothermal sediments.</title>
        <authorList>
            <person name="Dombrowski N."/>
            <person name="Teske A."/>
            <person name="Baker B.J."/>
        </authorList>
    </citation>
    <scope>NUCLEOTIDE SEQUENCE [LARGE SCALE GENOMIC DNA]</scope>
    <source>
        <strain evidence="9">B47_G16</strain>
    </source>
</reference>
<dbReference type="SMART" id="SM00838">
    <property type="entry name" value="EFG_C"/>
    <property type="match status" value="1"/>
</dbReference>
<evidence type="ECO:0000313" key="9">
    <source>
        <dbReference type="EMBL" id="RLE10525.1"/>
    </source>
</evidence>
<dbReference type="CDD" id="cd01434">
    <property type="entry name" value="EFG_mtEFG1_IV"/>
    <property type="match status" value="1"/>
</dbReference>
<organism evidence="9 10">
    <name type="scientific">Aerophobetes bacterium</name>
    <dbReference type="NCBI Taxonomy" id="2030807"/>
    <lineage>
        <taxon>Bacteria</taxon>
        <taxon>Candidatus Aerophobota</taxon>
    </lineage>
</organism>
<dbReference type="InterPro" id="IPR035647">
    <property type="entry name" value="EFG_III/V"/>
</dbReference>
<keyword evidence="5 6" id="KW-0342">GTP-binding</keyword>
<dbReference type="InterPro" id="IPR035649">
    <property type="entry name" value="EFG_V"/>
</dbReference>
<dbReference type="FunFam" id="3.30.70.870:FF:000001">
    <property type="entry name" value="Elongation factor G"/>
    <property type="match status" value="1"/>
</dbReference>
<dbReference type="PRINTS" id="PR00315">
    <property type="entry name" value="ELONGATNFCT"/>
</dbReference>
<dbReference type="CDD" id="cd04088">
    <property type="entry name" value="EFG_mtEFG_II"/>
    <property type="match status" value="1"/>
</dbReference>
<comment type="caution">
    <text evidence="9">The sequence shown here is derived from an EMBL/GenBank/DDBJ whole genome shotgun (WGS) entry which is preliminary data.</text>
</comment>
<evidence type="ECO:0000256" key="4">
    <source>
        <dbReference type="ARBA" id="ARBA00022917"/>
    </source>
</evidence>
<dbReference type="InterPro" id="IPR009022">
    <property type="entry name" value="EFG_III"/>
</dbReference>
<dbReference type="NCBIfam" id="TIGR00231">
    <property type="entry name" value="small_GTP"/>
    <property type="match status" value="1"/>
</dbReference>
<proteinExistence type="inferred from homology"/>
<dbReference type="SUPFAM" id="SSF50447">
    <property type="entry name" value="Translation proteins"/>
    <property type="match status" value="1"/>
</dbReference>
<dbReference type="InterPro" id="IPR004161">
    <property type="entry name" value="EFTu-like_2"/>
</dbReference>
<dbReference type="Gene3D" id="2.40.30.10">
    <property type="entry name" value="Translation factors"/>
    <property type="match status" value="1"/>
</dbReference>
<dbReference type="CDD" id="cd03713">
    <property type="entry name" value="EFG_mtEFG_C"/>
    <property type="match status" value="1"/>
</dbReference>
<comment type="similarity">
    <text evidence="1 6">Belongs to the TRAFAC class translation factor GTPase superfamily. Classic translation factor GTPase family. EF-G/EF-2 subfamily.</text>
</comment>
<dbReference type="AlphaFoldDB" id="A0A497E5N9"/>
<dbReference type="InterPro" id="IPR020568">
    <property type="entry name" value="Ribosomal_Su5_D2-typ_SF"/>
</dbReference>
<dbReference type="CDD" id="cd01886">
    <property type="entry name" value="EF-G"/>
    <property type="match status" value="1"/>
</dbReference>
<dbReference type="InterPro" id="IPR047872">
    <property type="entry name" value="EFG_IV"/>
</dbReference>
<name>A0A497E5N9_UNCAE</name>
<feature type="binding site" evidence="6">
    <location>
        <begin position="81"/>
        <end position="85"/>
    </location>
    <ligand>
        <name>GTP</name>
        <dbReference type="ChEBI" id="CHEBI:37565"/>
    </ligand>
</feature>
<dbReference type="InterPro" id="IPR005225">
    <property type="entry name" value="Small_GTP-bd"/>
</dbReference>
<dbReference type="NCBIfam" id="TIGR00484">
    <property type="entry name" value="EF-G"/>
    <property type="match status" value="1"/>
</dbReference>
<dbReference type="SMART" id="SM00889">
    <property type="entry name" value="EFG_IV"/>
    <property type="match status" value="1"/>
</dbReference>
<keyword evidence="6" id="KW-0963">Cytoplasm</keyword>
<dbReference type="InterPro" id="IPR009000">
    <property type="entry name" value="Transl_B-barrel_sf"/>
</dbReference>
<dbReference type="GO" id="GO:0003746">
    <property type="term" value="F:translation elongation factor activity"/>
    <property type="evidence" value="ECO:0007669"/>
    <property type="project" value="UniProtKB-UniRule"/>
</dbReference>